<sequence length="84" mass="9474">MRGHADREVLKVPQPFQERGVPFERRDGRYVNLARAEYALLDRVGQNWTVGFRRLPCDLAPLKSGLLASSMPHARWGADGWVAG</sequence>
<comment type="caution">
    <text evidence="1">The sequence shown here is derived from an EMBL/GenBank/DDBJ whole genome shotgun (WGS) entry which is preliminary data.</text>
</comment>
<dbReference type="Proteomes" id="UP000661918">
    <property type="component" value="Unassembled WGS sequence"/>
</dbReference>
<dbReference type="EMBL" id="BMOM01000007">
    <property type="protein sequence ID" value="GGM06538.1"/>
    <property type="molecule type" value="Genomic_DNA"/>
</dbReference>
<evidence type="ECO:0000313" key="2">
    <source>
        <dbReference type="Proteomes" id="UP000661918"/>
    </source>
</evidence>
<gene>
    <name evidence="1" type="ORF">GCM10010841_13450</name>
</gene>
<evidence type="ECO:0008006" key="3">
    <source>
        <dbReference type="Google" id="ProtNLM"/>
    </source>
</evidence>
<evidence type="ECO:0000313" key="1">
    <source>
        <dbReference type="EMBL" id="GGM06538.1"/>
    </source>
</evidence>
<organism evidence="1 2">
    <name type="scientific">Deinococcus aerophilus</name>
    <dbReference type="NCBI Taxonomy" id="522488"/>
    <lineage>
        <taxon>Bacteria</taxon>
        <taxon>Thermotogati</taxon>
        <taxon>Deinococcota</taxon>
        <taxon>Deinococci</taxon>
        <taxon>Deinococcales</taxon>
        <taxon>Deinococcaceae</taxon>
        <taxon>Deinococcus</taxon>
    </lineage>
</organism>
<keyword evidence="2" id="KW-1185">Reference proteome</keyword>
<protein>
    <recommendedName>
        <fullName evidence="3">Transposase</fullName>
    </recommendedName>
</protein>
<accession>A0ABQ2GQA1</accession>
<reference evidence="2" key="1">
    <citation type="journal article" date="2019" name="Int. J. Syst. Evol. Microbiol.">
        <title>The Global Catalogue of Microorganisms (GCM) 10K type strain sequencing project: providing services to taxonomists for standard genome sequencing and annotation.</title>
        <authorList>
            <consortium name="The Broad Institute Genomics Platform"/>
            <consortium name="The Broad Institute Genome Sequencing Center for Infectious Disease"/>
            <person name="Wu L."/>
            <person name="Ma J."/>
        </authorList>
    </citation>
    <scope>NUCLEOTIDE SEQUENCE [LARGE SCALE GENOMIC DNA]</scope>
    <source>
        <strain evidence="2">JCM 15443</strain>
    </source>
</reference>
<proteinExistence type="predicted"/>
<name>A0ABQ2GQA1_9DEIO</name>